<name>A0ABR2YC84_9CHLO</name>
<sequence length="607" mass="67555">MEPSRTAKRRSISVLDWVATFLQKNSVFPDIRSVVIDMGTADSQPLQKQLKELKDGRANDEATIMMLRTQVAALQATAVQEGNAAQETIESLQARVAALEHDKTSAEEQTTRANAKMTRAASARKEMKAVLQRREAELQKAEKKLHDTMRDSNETQRKFEILEAELDRKTRELEKAGALTERVAAYARDLESERESLEEQLEESKKAIPVVEEVGELQKELQEFRDAHAAEVAVLSMAVRHALDLMRQVEDTEQLKAHDARAEMQQQHEAHIGQLKQLASRAFELKEAELQAARAQAHQMQDVLAACMGNLAASGMETEHLRSVASGLQQRLDQSLTALPIIREAHCPFVGPLGAGACATPESGGLRCLGMEYIPGCTLDSWLWSSDGSACRSVEVPQQLSIMVQLTRALVHALERGRVHADIKPDNILINDAGRVFIIDWGLSYRAGEARAGWSETPGYIRPEGAFHPELIVAADDVRALCMIGTGMAAGHPIDEELRARCQWHENIPDVKEEITAQCRLAGLNERNEWERMIAAEYLGYSGFNKDDFAEVLHQDPSLPLDYMRLLQRGLCWKPAHGEAAMPTLQDFADVLHREMCAWGNSPQLSA</sequence>
<evidence type="ECO:0000256" key="1">
    <source>
        <dbReference type="SAM" id="Coils"/>
    </source>
</evidence>
<dbReference type="PROSITE" id="PS50011">
    <property type="entry name" value="PROTEIN_KINASE_DOM"/>
    <property type="match status" value="1"/>
</dbReference>
<dbReference type="Pfam" id="PF00069">
    <property type="entry name" value="Pkinase"/>
    <property type="match status" value="1"/>
</dbReference>
<keyword evidence="1" id="KW-0175">Coiled coil</keyword>
<dbReference type="InterPro" id="IPR000719">
    <property type="entry name" value="Prot_kinase_dom"/>
</dbReference>
<feature type="domain" description="Protein kinase" evidence="2">
    <location>
        <begin position="283"/>
        <end position="585"/>
    </location>
</feature>
<accession>A0ABR2YC84</accession>
<feature type="coiled-coil region" evidence="1">
    <location>
        <begin position="82"/>
        <end position="214"/>
    </location>
</feature>
<dbReference type="SMART" id="SM00220">
    <property type="entry name" value="S_TKc"/>
    <property type="match status" value="1"/>
</dbReference>
<dbReference type="EMBL" id="JALJOT010000016">
    <property type="protein sequence ID" value="KAK9902015.1"/>
    <property type="molecule type" value="Genomic_DNA"/>
</dbReference>
<keyword evidence="4" id="KW-1185">Reference proteome</keyword>
<dbReference type="InterPro" id="IPR053235">
    <property type="entry name" value="Ser_Thr_kinase"/>
</dbReference>
<dbReference type="Proteomes" id="UP001491310">
    <property type="component" value="Unassembled WGS sequence"/>
</dbReference>
<dbReference type="PANTHER" id="PTHR24361">
    <property type="entry name" value="MITOGEN-ACTIVATED KINASE KINASE KINASE"/>
    <property type="match status" value="1"/>
</dbReference>
<protein>
    <recommendedName>
        <fullName evidence="2">Protein kinase domain-containing protein</fullName>
    </recommendedName>
</protein>
<dbReference type="InterPro" id="IPR011009">
    <property type="entry name" value="Kinase-like_dom_sf"/>
</dbReference>
<evidence type="ECO:0000313" key="4">
    <source>
        <dbReference type="Proteomes" id="UP001491310"/>
    </source>
</evidence>
<dbReference type="Gene3D" id="1.10.510.10">
    <property type="entry name" value="Transferase(Phosphotransferase) domain 1"/>
    <property type="match status" value="1"/>
</dbReference>
<comment type="caution">
    <text evidence="3">The sequence shown here is derived from an EMBL/GenBank/DDBJ whole genome shotgun (WGS) entry which is preliminary data.</text>
</comment>
<proteinExistence type="predicted"/>
<reference evidence="3 4" key="1">
    <citation type="journal article" date="2024" name="Nat. Commun.">
        <title>Phylogenomics reveals the evolutionary origins of lichenization in chlorophyte algae.</title>
        <authorList>
            <person name="Puginier C."/>
            <person name="Libourel C."/>
            <person name="Otte J."/>
            <person name="Skaloud P."/>
            <person name="Haon M."/>
            <person name="Grisel S."/>
            <person name="Petersen M."/>
            <person name="Berrin J.G."/>
            <person name="Delaux P.M."/>
            <person name="Dal Grande F."/>
            <person name="Keller J."/>
        </authorList>
    </citation>
    <scope>NUCLEOTIDE SEQUENCE [LARGE SCALE GENOMIC DNA]</scope>
    <source>
        <strain evidence="3 4">SAG 216-7</strain>
    </source>
</reference>
<organism evidence="3 4">
    <name type="scientific">Coccomyxa subellipsoidea</name>
    <dbReference type="NCBI Taxonomy" id="248742"/>
    <lineage>
        <taxon>Eukaryota</taxon>
        <taxon>Viridiplantae</taxon>
        <taxon>Chlorophyta</taxon>
        <taxon>core chlorophytes</taxon>
        <taxon>Trebouxiophyceae</taxon>
        <taxon>Trebouxiophyceae incertae sedis</taxon>
        <taxon>Coccomyxaceae</taxon>
        <taxon>Coccomyxa</taxon>
    </lineage>
</organism>
<evidence type="ECO:0000313" key="3">
    <source>
        <dbReference type="EMBL" id="KAK9902015.1"/>
    </source>
</evidence>
<gene>
    <name evidence="3" type="ORF">WJX75_001315</name>
</gene>
<evidence type="ECO:0000259" key="2">
    <source>
        <dbReference type="PROSITE" id="PS50011"/>
    </source>
</evidence>
<dbReference type="SUPFAM" id="SSF56112">
    <property type="entry name" value="Protein kinase-like (PK-like)"/>
    <property type="match status" value="1"/>
</dbReference>